<evidence type="ECO:0000313" key="2">
    <source>
        <dbReference type="EMBL" id="NKY51166.1"/>
    </source>
</evidence>
<proteinExistence type="predicted"/>
<dbReference type="AlphaFoldDB" id="A0A846XVL1"/>
<feature type="region of interest" description="Disordered" evidence="1">
    <location>
        <begin position="256"/>
        <end position="276"/>
    </location>
</feature>
<feature type="compositionally biased region" description="Gly residues" evidence="1">
    <location>
        <begin position="484"/>
        <end position="503"/>
    </location>
</feature>
<feature type="compositionally biased region" description="Gly residues" evidence="1">
    <location>
        <begin position="423"/>
        <end position="453"/>
    </location>
</feature>
<feature type="compositionally biased region" description="Low complexity" evidence="1">
    <location>
        <begin position="256"/>
        <end position="273"/>
    </location>
</feature>
<sequence length="561" mass="54195">MHTIGPGTDDGVIAAPAAPPASASPVSPVAPATTAEPALDAATQQGPLTDLALPQLPADTPPAQAPEFATSRREFDDDGNPAPGAPHLPGGGHGVPDDADASSALLGGAAQPALDAGHGALDQAAGVLGGIPGAQDAIGNAHAALNQAPAALGGAAGAVQQAAAPITSALTANMPTLPELPADPVAALMNGTAIPGVPGLDALFQPFRDLLSSFGTGVMGALNPADLLSQSSQLIQTAMQTAMGAMQSVGTSWQGQAADTAQATGQQNQAHGQDASQRGFDISKLTDEAAAVVQRGNVLLTQVAQSFATQASALAPVIMTPPAQATLIATATEHLGEAVTIVNATRGELGGYTGQLSNVVQQLVGANGPQAANTAQQVAESIGQPIMQQAQGLLSGADTQAAGLDGLAGTGLGGATSTHASSFGGGAPGSMTGGGGGPAGGLGGMLSGGGASSSGGATPGKPGVGSSLPGVRPGAIPGMPFGPGMPGTPGAGTPGSGFMGGHAPGAAGQRNADEERGRTVENYQGLTGNNDLTGPLGESAPEVIGQTHNDEIINDYENDQL</sequence>
<feature type="compositionally biased region" description="Low complexity" evidence="1">
    <location>
        <begin position="14"/>
        <end position="38"/>
    </location>
</feature>
<reference evidence="2 3" key="1">
    <citation type="submission" date="2020-04" db="EMBL/GenBank/DDBJ databases">
        <title>MicrobeNet Type strains.</title>
        <authorList>
            <person name="Nicholson A.C."/>
        </authorList>
    </citation>
    <scope>NUCLEOTIDE SEQUENCE [LARGE SCALE GENOMIC DNA]</scope>
    <source>
        <strain evidence="2 3">JCM 12354</strain>
    </source>
</reference>
<feature type="region of interest" description="Disordered" evidence="1">
    <location>
        <begin position="419"/>
        <end position="561"/>
    </location>
</feature>
<dbReference type="RefSeq" id="WP_067872154.1">
    <property type="nucleotide sequence ID" value="NZ_JAAXOP010000006.1"/>
</dbReference>
<gene>
    <name evidence="2" type="ORF">HGA08_13165</name>
</gene>
<organism evidence="2 3">
    <name type="scientific">Nocardia vermiculata</name>
    <dbReference type="NCBI Taxonomy" id="257274"/>
    <lineage>
        <taxon>Bacteria</taxon>
        <taxon>Bacillati</taxon>
        <taxon>Actinomycetota</taxon>
        <taxon>Actinomycetes</taxon>
        <taxon>Mycobacteriales</taxon>
        <taxon>Nocardiaceae</taxon>
        <taxon>Nocardia</taxon>
    </lineage>
</organism>
<dbReference type="Proteomes" id="UP000565711">
    <property type="component" value="Unassembled WGS sequence"/>
</dbReference>
<evidence type="ECO:0000313" key="3">
    <source>
        <dbReference type="Proteomes" id="UP000565711"/>
    </source>
</evidence>
<feature type="compositionally biased region" description="Acidic residues" evidence="1">
    <location>
        <begin position="552"/>
        <end position="561"/>
    </location>
</feature>
<feature type="compositionally biased region" description="Polar residues" evidence="1">
    <location>
        <begin position="521"/>
        <end position="532"/>
    </location>
</feature>
<accession>A0A846XVL1</accession>
<dbReference type="EMBL" id="JAAXOP010000006">
    <property type="protein sequence ID" value="NKY51166.1"/>
    <property type="molecule type" value="Genomic_DNA"/>
</dbReference>
<protein>
    <submittedName>
        <fullName evidence="2">Uncharacterized protein</fullName>
    </submittedName>
</protein>
<evidence type="ECO:0000256" key="1">
    <source>
        <dbReference type="SAM" id="MobiDB-lite"/>
    </source>
</evidence>
<comment type="caution">
    <text evidence="2">The sequence shown here is derived from an EMBL/GenBank/DDBJ whole genome shotgun (WGS) entry which is preliminary data.</text>
</comment>
<name>A0A846XVL1_9NOCA</name>
<keyword evidence="3" id="KW-1185">Reference proteome</keyword>
<feature type="region of interest" description="Disordered" evidence="1">
    <location>
        <begin position="1"/>
        <end position="103"/>
    </location>
</feature>